<dbReference type="PRINTS" id="PR00415">
    <property type="entry name" value="ACONITASE"/>
</dbReference>
<dbReference type="Proteomes" id="UP000183245">
    <property type="component" value="Unassembled WGS sequence"/>
</dbReference>
<dbReference type="InterPro" id="IPR011826">
    <property type="entry name" value="HAcnase/IPMdehydase_lsu_prok"/>
</dbReference>
<dbReference type="EMBL" id="MNZT01000080">
    <property type="protein sequence ID" value="OIP96708.1"/>
    <property type="molecule type" value="Genomic_DNA"/>
</dbReference>
<evidence type="ECO:0000256" key="5">
    <source>
        <dbReference type="ARBA" id="ARBA00023239"/>
    </source>
</evidence>
<dbReference type="InterPro" id="IPR036008">
    <property type="entry name" value="Aconitase_4Fe-4S_dom"/>
</dbReference>
<dbReference type="NCBIfam" id="TIGR02086">
    <property type="entry name" value="IPMI_arch"/>
    <property type="match status" value="1"/>
</dbReference>
<evidence type="ECO:0000256" key="1">
    <source>
        <dbReference type="ARBA" id="ARBA00022485"/>
    </source>
</evidence>
<feature type="binding site" evidence="6">
    <location>
        <position position="362"/>
    </location>
    <ligand>
        <name>[4Fe-4S] cluster</name>
        <dbReference type="ChEBI" id="CHEBI:49883"/>
    </ligand>
</feature>
<comment type="subunit">
    <text evidence="6">Heterodimer of LeuC and LeuD.</text>
</comment>
<dbReference type="UniPathway" id="UPA00048">
    <property type="reaction ID" value="UER00071"/>
</dbReference>
<reference evidence="8" key="1">
    <citation type="journal article" date="2016" name="Environ. Microbiol.">
        <title>Genomic resolution of a cold subsurface aquifer community provides metabolic insights for novel microbes adapted to high CO concentrations.</title>
        <authorList>
            <person name="Probst A.J."/>
            <person name="Castelle C.J."/>
            <person name="Singh A."/>
            <person name="Brown C.T."/>
            <person name="Anantharaman K."/>
            <person name="Sharon I."/>
            <person name="Hug L.A."/>
            <person name="Burstein D."/>
            <person name="Emerson J.B."/>
            <person name="Thomas B.C."/>
            <person name="Banfield J.F."/>
        </authorList>
    </citation>
    <scope>NUCLEOTIDE SEQUENCE [LARGE SCALE GENOMIC DNA]</scope>
    <source>
        <strain evidence="8">CG2_30_54_11</strain>
    </source>
</reference>
<dbReference type="GO" id="GO:0046872">
    <property type="term" value="F:metal ion binding"/>
    <property type="evidence" value="ECO:0007669"/>
    <property type="project" value="UniProtKB-KW"/>
</dbReference>
<feature type="domain" description="Aconitase/3-isopropylmalate dehydratase large subunit alpha/beta/alpha" evidence="7">
    <location>
        <begin position="8"/>
        <end position="410"/>
    </location>
</feature>
<dbReference type="InterPro" id="IPR006251">
    <property type="entry name" value="Homoacnase/IPMdehydase_lsu"/>
</dbReference>
<keyword evidence="6" id="KW-0432">Leucine biosynthesis</keyword>
<proteinExistence type="inferred from homology"/>
<keyword evidence="4 6" id="KW-0411">Iron-sulfur</keyword>
<feature type="binding site" evidence="6">
    <location>
        <position position="359"/>
    </location>
    <ligand>
        <name>[4Fe-4S] cluster</name>
        <dbReference type="ChEBI" id="CHEBI:49883"/>
    </ligand>
</feature>
<comment type="pathway">
    <text evidence="6">Amino-acid biosynthesis; L-leucine biosynthesis; L-leucine from 3-methyl-2-oxobutanoate: step 2/4.</text>
</comment>
<dbReference type="InterPro" id="IPR015931">
    <property type="entry name" value="Acnase/IPM_dHydase_lsu_aba_1/3"/>
</dbReference>
<comment type="cofactor">
    <cofactor evidence="6">
        <name>[4Fe-4S] cluster</name>
        <dbReference type="ChEBI" id="CHEBI:49883"/>
    </cofactor>
    <text evidence="6">Binds 1 [4Fe-4S] cluster per subunit.</text>
</comment>
<dbReference type="PROSITE" id="PS01244">
    <property type="entry name" value="ACONITASE_2"/>
    <property type="match status" value="1"/>
</dbReference>
<dbReference type="AlphaFoldDB" id="A0A1J5II14"/>
<dbReference type="InterPro" id="IPR050067">
    <property type="entry name" value="IPM_dehydratase_rel_enz"/>
</dbReference>
<dbReference type="NCBIfam" id="NF001614">
    <property type="entry name" value="PRK00402.1"/>
    <property type="match status" value="1"/>
</dbReference>
<gene>
    <name evidence="6" type="primary">leuC</name>
    <name evidence="8" type="ORF">AUK40_04650</name>
</gene>
<evidence type="ECO:0000259" key="7">
    <source>
        <dbReference type="Pfam" id="PF00330"/>
    </source>
</evidence>
<dbReference type="HAMAP" id="MF_01027">
    <property type="entry name" value="LeuC_type2"/>
    <property type="match status" value="1"/>
</dbReference>
<name>A0A1J5II14_9BACT</name>
<accession>A0A1J5II14</accession>
<dbReference type="NCBIfam" id="TIGR01343">
    <property type="entry name" value="hacA_fam"/>
    <property type="match status" value="1"/>
</dbReference>
<keyword evidence="2 6" id="KW-0479">Metal-binding</keyword>
<dbReference type="PANTHER" id="PTHR43822">
    <property type="entry name" value="HOMOACONITASE, MITOCHONDRIAL-RELATED"/>
    <property type="match status" value="1"/>
</dbReference>
<keyword evidence="1 6" id="KW-0004">4Fe-4S</keyword>
<evidence type="ECO:0000313" key="8">
    <source>
        <dbReference type="EMBL" id="OIP96708.1"/>
    </source>
</evidence>
<comment type="function">
    <text evidence="6">Catalyzes the isomerization between 2-isopropylmalate and 3-isopropylmalate, via the formation of 2-isopropylmaleate.</text>
</comment>
<evidence type="ECO:0000256" key="2">
    <source>
        <dbReference type="ARBA" id="ARBA00022723"/>
    </source>
</evidence>
<dbReference type="STRING" id="1817892.AUK40_04650"/>
<dbReference type="EC" id="4.2.1.33" evidence="6"/>
<evidence type="ECO:0000256" key="4">
    <source>
        <dbReference type="ARBA" id="ARBA00023014"/>
    </source>
</evidence>
<dbReference type="PANTHER" id="PTHR43822:SF2">
    <property type="entry name" value="HOMOACONITASE, MITOCHONDRIAL"/>
    <property type="match status" value="1"/>
</dbReference>
<keyword evidence="6" id="KW-0028">Amino-acid biosynthesis</keyword>
<comment type="caution">
    <text evidence="8">The sequence shown here is derived from an EMBL/GenBank/DDBJ whole genome shotgun (WGS) entry which is preliminary data.</text>
</comment>
<feature type="binding site" evidence="6">
    <location>
        <position position="299"/>
    </location>
    <ligand>
        <name>[4Fe-4S] cluster</name>
        <dbReference type="ChEBI" id="CHEBI:49883"/>
    </ligand>
</feature>
<sequence>MNPQTMTEKIFSAHAGRPVLAGEFIMASLDWVMAHDTTCAWALEPFAQITDRVWDPDRIVVPFDHAYPAPNTKVASLQASIRAWAELQGIKVRTDGVCHQILAENFIRPGDLVLGADSHTPTGGALGALTIGVGSTDIAISMATGSCWFQVPQTVRVEIEGTLNPGVYPKDVILSVIGRLGSGGARYQTVEFGGEWVRNASISDRLTLTNMTAEIGAKAGIVEPDEQTRAYLEDHGRPFAGDLSSIWSDTGCSYRTIERFDAGAIVPVVALPHQVDNVAPVAVVAERGLALDQIFIGSCTNCRIEDLEIVDRIWQGQTLSPSVRVIITPASRQVWEEALRRGYLARFSELGAMITQSGCGACLGRHGGVLADGEVCLSTSNRNFQGRMGSPTSQIYLASPATAAASAISGRLTDPRSFS</sequence>
<evidence type="ECO:0000256" key="3">
    <source>
        <dbReference type="ARBA" id="ARBA00023004"/>
    </source>
</evidence>
<evidence type="ECO:0000256" key="6">
    <source>
        <dbReference type="HAMAP-Rule" id="MF_01027"/>
    </source>
</evidence>
<dbReference type="GO" id="GO:0051539">
    <property type="term" value="F:4 iron, 4 sulfur cluster binding"/>
    <property type="evidence" value="ECO:0007669"/>
    <property type="project" value="UniProtKB-KW"/>
</dbReference>
<keyword evidence="5 6" id="KW-0456">Lyase</keyword>
<organism evidence="8 9">
    <name type="scientific">Candidatus Wirthbacteria bacterium CG2_30_54_11</name>
    <dbReference type="NCBI Taxonomy" id="1817892"/>
    <lineage>
        <taxon>Bacteria</taxon>
        <taxon>Candidatus Wirthbacteria</taxon>
    </lineage>
</organism>
<protein>
    <recommendedName>
        <fullName evidence="6">3-isopropylmalate dehydratase large subunit</fullName>
        <ecNumber evidence="6">4.2.1.33</ecNumber>
    </recommendedName>
    <alternativeName>
        <fullName evidence="6">Alpha-IPM isomerase</fullName>
        <shortName evidence="6">IPMI</shortName>
    </alternativeName>
    <alternativeName>
        <fullName evidence="6">Isopropylmalate isomerase</fullName>
    </alternativeName>
</protein>
<evidence type="ECO:0000313" key="9">
    <source>
        <dbReference type="Proteomes" id="UP000183245"/>
    </source>
</evidence>
<dbReference type="Pfam" id="PF00330">
    <property type="entry name" value="Aconitase"/>
    <property type="match status" value="1"/>
</dbReference>
<comment type="similarity">
    <text evidence="6">Belongs to the aconitase/IPM isomerase family. LeuC type 2 subfamily.</text>
</comment>
<keyword evidence="3 6" id="KW-0408">Iron</keyword>
<dbReference type="Gene3D" id="3.30.499.10">
    <property type="entry name" value="Aconitase, domain 3"/>
    <property type="match status" value="2"/>
</dbReference>
<dbReference type="InterPro" id="IPR018136">
    <property type="entry name" value="Aconitase_4Fe-4S_BS"/>
</dbReference>
<comment type="catalytic activity">
    <reaction evidence="6">
        <text>(2R,3S)-3-isopropylmalate = (2S)-2-isopropylmalate</text>
        <dbReference type="Rhea" id="RHEA:32287"/>
        <dbReference type="ChEBI" id="CHEBI:1178"/>
        <dbReference type="ChEBI" id="CHEBI:35121"/>
        <dbReference type="EC" id="4.2.1.33"/>
    </reaction>
</comment>
<dbReference type="InterPro" id="IPR001030">
    <property type="entry name" value="Acoase/IPM_deHydtase_lsu_aba"/>
</dbReference>
<dbReference type="GO" id="GO:0009098">
    <property type="term" value="P:L-leucine biosynthetic process"/>
    <property type="evidence" value="ECO:0007669"/>
    <property type="project" value="UniProtKB-UniRule"/>
</dbReference>
<dbReference type="GO" id="GO:0003861">
    <property type="term" value="F:3-isopropylmalate dehydratase activity"/>
    <property type="evidence" value="ECO:0007669"/>
    <property type="project" value="UniProtKB-UniRule"/>
</dbReference>
<dbReference type="SUPFAM" id="SSF53732">
    <property type="entry name" value="Aconitase iron-sulfur domain"/>
    <property type="match status" value="1"/>
</dbReference>
<keyword evidence="6" id="KW-0100">Branched-chain amino acid biosynthesis</keyword>